<dbReference type="GO" id="GO:0016791">
    <property type="term" value="F:phosphatase activity"/>
    <property type="evidence" value="ECO:0007669"/>
    <property type="project" value="TreeGrafter"/>
</dbReference>
<dbReference type="EMBL" id="JACWMT010000001">
    <property type="protein sequence ID" value="MBD1268644.1"/>
    <property type="molecule type" value="Genomic_DNA"/>
</dbReference>
<protein>
    <submittedName>
        <fullName evidence="6">Bifunctional RNase H/acid phosphatase</fullName>
    </submittedName>
    <submittedName>
        <fullName evidence="7">Phosphoglycerate mutase</fullName>
        <ecNumber evidence="7">5.4.2.12</ecNumber>
    </submittedName>
</protein>
<feature type="active site" description="Proton donor/acceptor; for phosphatase activity" evidence="1">
    <location>
        <position position="275"/>
    </location>
</feature>
<feature type="binding site" evidence="3">
    <location>
        <begin position="213"/>
        <end position="214"/>
    </location>
    <ligand>
        <name>substrate</name>
    </ligand>
</feature>
<dbReference type="CDD" id="cd07067">
    <property type="entry name" value="HP_PGM_like"/>
    <property type="match status" value="1"/>
</dbReference>
<evidence type="ECO:0000313" key="8">
    <source>
        <dbReference type="Proteomes" id="UP000587211"/>
    </source>
</evidence>
<dbReference type="PANTHER" id="PTHR48100">
    <property type="entry name" value="BROAD-SPECIFICITY PHOSPHATASE YOR283W-RELATED"/>
    <property type="match status" value="1"/>
</dbReference>
<feature type="region of interest" description="Disordered" evidence="4">
    <location>
        <begin position="130"/>
        <end position="177"/>
    </location>
</feature>
<organism evidence="6 9">
    <name type="scientific">Aeromicrobium tamlense</name>
    <dbReference type="NCBI Taxonomy" id="375541"/>
    <lineage>
        <taxon>Bacteria</taxon>
        <taxon>Bacillati</taxon>
        <taxon>Actinomycetota</taxon>
        <taxon>Actinomycetes</taxon>
        <taxon>Propionibacteriales</taxon>
        <taxon>Nocardioidaceae</taxon>
        <taxon>Aeromicrobium</taxon>
    </lineage>
</organism>
<feature type="active site" description="Proton donor/acceptor" evidence="2">
    <location>
        <position position="275"/>
    </location>
</feature>
<evidence type="ECO:0000259" key="5">
    <source>
        <dbReference type="PROSITE" id="PS50879"/>
    </source>
</evidence>
<evidence type="ECO:0000313" key="9">
    <source>
        <dbReference type="Proteomes" id="UP000659061"/>
    </source>
</evidence>
<dbReference type="PROSITE" id="PS50879">
    <property type="entry name" value="RNASE_H_1"/>
    <property type="match status" value="1"/>
</dbReference>
<dbReference type="Proteomes" id="UP000659061">
    <property type="component" value="Unassembled WGS sequence"/>
</dbReference>
<dbReference type="InterPro" id="IPR036397">
    <property type="entry name" value="RNaseH_sf"/>
</dbReference>
<name>A0A8I0KLH8_9ACTN</name>
<dbReference type="PIRSF" id="PIRSF036922">
    <property type="entry name" value="RNaseH_PGAM"/>
    <property type="match status" value="1"/>
</dbReference>
<dbReference type="SMART" id="SM00855">
    <property type="entry name" value="PGAM"/>
    <property type="match status" value="1"/>
</dbReference>
<dbReference type="Gene3D" id="3.30.420.10">
    <property type="entry name" value="Ribonuclease H-like superfamily/Ribonuclease H"/>
    <property type="match status" value="1"/>
</dbReference>
<feature type="domain" description="RNase H type-1" evidence="5">
    <location>
        <begin position="1"/>
        <end position="134"/>
    </location>
</feature>
<dbReference type="NCBIfam" id="NF005567">
    <property type="entry name" value="PRK07238.1"/>
    <property type="match status" value="1"/>
</dbReference>
<dbReference type="GO" id="GO:0004523">
    <property type="term" value="F:RNA-DNA hybrid ribonuclease activity"/>
    <property type="evidence" value="ECO:0007669"/>
    <property type="project" value="InterPro"/>
</dbReference>
<dbReference type="InterPro" id="IPR012337">
    <property type="entry name" value="RNaseH-like_sf"/>
</dbReference>
<evidence type="ECO:0000256" key="2">
    <source>
        <dbReference type="PIRSR" id="PIRSR613078-1"/>
    </source>
</evidence>
<dbReference type="Proteomes" id="UP000587211">
    <property type="component" value="Unassembled WGS sequence"/>
</dbReference>
<dbReference type="InterPro" id="IPR002156">
    <property type="entry name" value="RNaseH_domain"/>
</dbReference>
<dbReference type="GO" id="GO:0003676">
    <property type="term" value="F:nucleic acid binding"/>
    <property type="evidence" value="ECO:0007669"/>
    <property type="project" value="InterPro"/>
</dbReference>
<reference evidence="6" key="2">
    <citation type="submission" date="2020-09" db="EMBL/GenBank/DDBJ databases">
        <title>Novel species in genus Aeromicrobium.</title>
        <authorList>
            <person name="Zhang G."/>
        </authorList>
    </citation>
    <scope>NUCLEOTIDE SEQUENCE</scope>
    <source>
        <strain evidence="6">SSW1-57</strain>
    </source>
</reference>
<dbReference type="RefSeq" id="WP_179423935.1">
    <property type="nucleotide sequence ID" value="NZ_BAAAMP010000002.1"/>
</dbReference>
<comment type="caution">
    <text evidence="6">The sequence shown here is derived from an EMBL/GenBank/DDBJ whole genome shotgun (WGS) entry which is preliminary data.</text>
</comment>
<feature type="compositionally biased region" description="Basic and acidic residues" evidence="4">
    <location>
        <begin position="164"/>
        <end position="176"/>
    </location>
</feature>
<dbReference type="GO" id="GO:0005737">
    <property type="term" value="C:cytoplasm"/>
    <property type="evidence" value="ECO:0007669"/>
    <property type="project" value="TreeGrafter"/>
</dbReference>
<dbReference type="Pfam" id="PF00300">
    <property type="entry name" value="His_Phos_1"/>
    <property type="match status" value="1"/>
</dbReference>
<sequence>MGWVAEADGGSRGNPGPAAYGSALLRDGVLVADRGETIGIATNNVAEYRGLIGALELAREHAAGEPLEVRMDSKLVIEQMAGRWKIKHPDMKPLAMQAQTIVRDLGPVTWTWVPRAKNARADSLANAALDAEKAGRPGRVSTLESREPVQLADEPPEAPALFTEPREADAPLDAKGKNPLLGWRGSMHGDPTTFILLRHGVTAHTQRKLFSGTGGEDPPLVDEGVEQARRAAAWIAERGGADAIVASPLQRTRQTAAQVAERLGLPVAIEEGFAEAGFGEWDGFSFGDIMKRWPAELEKWLSSTAVPPPGGESFDEVATRVEAARDRILHQYAGQTVVVASHVTPIKLMVRLALGSDMGVIHRMELAPASITTISWWPDGTPSLRNFSVTP</sequence>
<dbReference type="PANTHER" id="PTHR48100:SF62">
    <property type="entry name" value="GLUCOSYL-3-PHOSPHOGLYCERATE PHOSPHATASE"/>
    <property type="match status" value="1"/>
</dbReference>
<dbReference type="EMBL" id="JACBZN010000001">
    <property type="protein sequence ID" value="NYI37449.1"/>
    <property type="molecule type" value="Genomic_DNA"/>
</dbReference>
<proteinExistence type="predicted"/>
<dbReference type="Pfam" id="PF13456">
    <property type="entry name" value="RVT_3"/>
    <property type="match status" value="1"/>
</dbReference>
<evidence type="ECO:0000313" key="7">
    <source>
        <dbReference type="EMBL" id="NYI37449.1"/>
    </source>
</evidence>
<dbReference type="InterPro" id="IPR050275">
    <property type="entry name" value="PGM_Phosphatase"/>
</dbReference>
<keyword evidence="8" id="KW-1185">Reference proteome</keyword>
<reference evidence="7 8" key="1">
    <citation type="submission" date="2020-07" db="EMBL/GenBank/DDBJ databases">
        <title>Sequencing the genomes of 1000 actinobacteria strains.</title>
        <authorList>
            <person name="Klenk H.-P."/>
        </authorList>
    </citation>
    <scope>NUCLEOTIDE SEQUENCE [LARGE SCALE GENOMIC DNA]</scope>
    <source>
        <strain evidence="7 8">DSM 19087</strain>
    </source>
</reference>
<evidence type="ECO:0000256" key="3">
    <source>
        <dbReference type="PIRSR" id="PIRSR613078-2"/>
    </source>
</evidence>
<dbReference type="GO" id="GO:0004619">
    <property type="term" value="F:phosphoglycerate mutase activity"/>
    <property type="evidence" value="ECO:0007669"/>
    <property type="project" value="UniProtKB-EC"/>
</dbReference>
<dbReference type="EC" id="5.4.2.12" evidence="7"/>
<feature type="active site" description="Tele-phosphohistidine intermediate" evidence="1">
    <location>
        <position position="199"/>
    </location>
</feature>
<dbReference type="Gene3D" id="3.40.50.1240">
    <property type="entry name" value="Phosphoglycerate mutase-like"/>
    <property type="match status" value="1"/>
</dbReference>
<dbReference type="InterPro" id="IPR013078">
    <property type="entry name" value="His_Pase_superF_clade-1"/>
</dbReference>
<accession>A0A8I0KLH8</accession>
<evidence type="ECO:0000256" key="4">
    <source>
        <dbReference type="SAM" id="MobiDB-lite"/>
    </source>
</evidence>
<dbReference type="InterPro" id="IPR029033">
    <property type="entry name" value="His_PPase_superfam"/>
</dbReference>
<dbReference type="SUPFAM" id="SSF53254">
    <property type="entry name" value="Phosphoglycerate mutase-like"/>
    <property type="match status" value="1"/>
</dbReference>
<dbReference type="CDD" id="cd09279">
    <property type="entry name" value="RNase_HI_like"/>
    <property type="match status" value="1"/>
</dbReference>
<gene>
    <name evidence="7" type="ORF">BJ975_000824</name>
    <name evidence="6" type="ORF">IDH50_00180</name>
</gene>
<dbReference type="AlphaFoldDB" id="A0A8I0KLH8"/>
<dbReference type="InterPro" id="IPR014636">
    <property type="entry name" value="RNaseH/PGlycerate_mutase"/>
</dbReference>
<evidence type="ECO:0000313" key="6">
    <source>
        <dbReference type="EMBL" id="MBD1268644.1"/>
    </source>
</evidence>
<feature type="binding site" evidence="3">
    <location>
        <position position="251"/>
    </location>
    <ligand>
        <name>substrate</name>
    </ligand>
</feature>
<keyword evidence="7" id="KW-0413">Isomerase</keyword>
<dbReference type="SUPFAM" id="SSF53098">
    <property type="entry name" value="Ribonuclease H-like"/>
    <property type="match status" value="1"/>
</dbReference>
<evidence type="ECO:0000256" key="1">
    <source>
        <dbReference type="PIRSR" id="PIRSR036922-1"/>
    </source>
</evidence>